<reference evidence="14 15" key="1">
    <citation type="submission" date="2024-03" db="EMBL/GenBank/DDBJ databases">
        <title>Aureococcus anophagefferens CCMP1851 and Kratosvirus quantuckense: Draft genome of a second virus-susceptible host strain in the model system.</title>
        <authorList>
            <person name="Chase E."/>
            <person name="Truchon A.R."/>
            <person name="Schepens W."/>
            <person name="Wilhelm S.W."/>
        </authorList>
    </citation>
    <scope>NUCLEOTIDE SEQUENCE [LARGE SCALE GENOMIC DNA]</scope>
    <source>
        <strain evidence="14 15">CCMP1851</strain>
    </source>
</reference>
<feature type="compositionally biased region" description="Pro residues" evidence="10">
    <location>
        <begin position="584"/>
        <end position="594"/>
    </location>
</feature>
<evidence type="ECO:0000259" key="13">
    <source>
        <dbReference type="Pfam" id="PF16212"/>
    </source>
</evidence>
<dbReference type="InterPro" id="IPR001757">
    <property type="entry name" value="P_typ_ATPase"/>
</dbReference>
<dbReference type="SUPFAM" id="SSF81660">
    <property type="entry name" value="Metal cation-transporting ATPase, ATP-binding domain N"/>
    <property type="match status" value="1"/>
</dbReference>
<feature type="transmembrane region" description="Helical" evidence="11">
    <location>
        <begin position="58"/>
        <end position="82"/>
    </location>
</feature>
<feature type="transmembrane region" description="Helical" evidence="11">
    <location>
        <begin position="371"/>
        <end position="390"/>
    </location>
</feature>
<dbReference type="InterPro" id="IPR023299">
    <property type="entry name" value="ATPase_P-typ_cyto_dom_N"/>
</dbReference>
<dbReference type="InterPro" id="IPR032630">
    <property type="entry name" value="P_typ_ATPase_c"/>
</dbReference>
<feature type="domain" description="P-type ATPase C-terminal" evidence="13">
    <location>
        <begin position="944"/>
        <end position="1104"/>
    </location>
</feature>
<dbReference type="PROSITE" id="PS00154">
    <property type="entry name" value="ATPASE_E1_E2"/>
    <property type="match status" value="1"/>
</dbReference>
<feature type="region of interest" description="Disordered" evidence="10">
    <location>
        <begin position="538"/>
        <end position="606"/>
    </location>
</feature>
<dbReference type="InterPro" id="IPR023214">
    <property type="entry name" value="HAD_sf"/>
</dbReference>
<dbReference type="SFLD" id="SFLDS00003">
    <property type="entry name" value="Haloacid_Dehalogenase"/>
    <property type="match status" value="1"/>
</dbReference>
<evidence type="ECO:0000256" key="2">
    <source>
        <dbReference type="ARBA" id="ARBA00004308"/>
    </source>
</evidence>
<organism evidence="14 15">
    <name type="scientific">Aureococcus anophagefferens</name>
    <name type="common">Harmful bloom alga</name>
    <dbReference type="NCBI Taxonomy" id="44056"/>
    <lineage>
        <taxon>Eukaryota</taxon>
        <taxon>Sar</taxon>
        <taxon>Stramenopiles</taxon>
        <taxon>Ochrophyta</taxon>
        <taxon>Pelagophyceae</taxon>
        <taxon>Pelagomonadales</taxon>
        <taxon>Pelagomonadaceae</taxon>
        <taxon>Aureococcus</taxon>
    </lineage>
</organism>
<sequence>RPSAEAGEFRLVRVAAPDGQGYAFPSNFVRTSKYTVLTFLPLFLRNAFDPYLHSANTFFLVVCAMQCVPYITYTAIITLFGVEMGTPTTLLPLGFVVTVDAIFQALEDTTRHNADYEANNSPTRLVDPTSGAVVDAPWRDVRVGDLVVRNREVAPADLVVLGVAQTAGDGEYTDVCYVETKSLDGETNLKQRRAVKEARGRVAPRDAAGGAFDCGGLAGAVVEMEHPNDVIAKFEGTIAFAAAGGSPPEKAAVNLDFVYMRGTTVRSVDWVLGVAVNTGPDTKIMKSNKDPPMKESSLILAINRVLKYIIGLLTMICLTGGLCSYLWMSSNAGEDAWYLGYPRADAIWGAADRRASQARVVNLEEAWFIKFFYYFLLMAQFVPVSLYVSMSMTKNFQARFLEWDLGMYHEASDTPCAVKSMALNEELGQISHVFSDKTGTLTCNVMDFRKCAVGGRSYGEGITAIGAASLARLGEPIPAAALEANELARASSQPHVTFHDPRLAEDLAAPGPQRDRLVEFFRLLAVCHTVLVEDVGDEADAPPAKAARGRSPPPPAPTESARKRTFLDRLSPGLGRRLSRSLEPPAPPEKPGPRGPRKTRFSASSPDDEALVCGAKYFGLSFESRTTGLMTLRNAAVPGVVEEETYEVVELLDFNSDRKRMSVICRRVVGGEPRGVVIYTKGADTVMESRLKAGQEAMVASTFEAMAWLTRYRAATSDLGEIQKRQNFLPNAIDDLMDEAETAFGDGLELGATAIEDRLQDGVPETVHKMLDAGIKVWVLTGDKQETAINIGVACQLIEPTETMEQIIVHGGLYADQMARAAAGVKRASTAGFSASKLKEEARKRARRASDSGALGVFDPTPMGARATLARHCKAVVGCRVSPIQKRQMVELVRFGGRHASDPGAAAAAATRTLAIGDGANDVPMIQGAHVGVGISGQEGMQAVNNSDYAIAQFAFLQRLLLVHGRWNYRRTSKLVCHIFYKNVLQAMLTFWYASLNQMSGTKNVVEYAASTVFYTAWPVILLGTFDQDVSAETALANPALYRAGPRDEFFTRPIFASWVFQAICEAFLAIYVPALALNASLRSGNADGGEWGLWEMGATAFTARWRRPRRARRGRAESTSI</sequence>
<protein>
    <submittedName>
        <fullName evidence="14">Phospholipid-translocating ATPase</fullName>
    </submittedName>
</protein>
<dbReference type="PRINTS" id="PR00119">
    <property type="entry name" value="CATATPASE"/>
</dbReference>
<dbReference type="InterPro" id="IPR018303">
    <property type="entry name" value="ATPase_P-typ_P_site"/>
</dbReference>
<dbReference type="SUPFAM" id="SSF81653">
    <property type="entry name" value="Calcium ATPase, transduction domain A"/>
    <property type="match status" value="1"/>
</dbReference>
<keyword evidence="6" id="KW-0460">Magnesium</keyword>
<accession>A0ABR1G0P2</accession>
<dbReference type="SUPFAM" id="SSF81665">
    <property type="entry name" value="Calcium ATPase, transmembrane domain M"/>
    <property type="match status" value="1"/>
</dbReference>
<feature type="non-terminal residue" evidence="14">
    <location>
        <position position="1"/>
    </location>
</feature>
<keyword evidence="3" id="KW-0813">Transport</keyword>
<evidence type="ECO:0000313" key="14">
    <source>
        <dbReference type="EMBL" id="KAK7242085.1"/>
    </source>
</evidence>
<evidence type="ECO:0000256" key="6">
    <source>
        <dbReference type="ARBA" id="ARBA00022842"/>
    </source>
</evidence>
<evidence type="ECO:0000313" key="15">
    <source>
        <dbReference type="Proteomes" id="UP001363151"/>
    </source>
</evidence>
<dbReference type="InterPro" id="IPR023298">
    <property type="entry name" value="ATPase_P-typ_TM_dom_sf"/>
</dbReference>
<comment type="caution">
    <text evidence="14">The sequence shown here is derived from an EMBL/GenBank/DDBJ whole genome shotgun (WGS) entry which is preliminary data.</text>
</comment>
<proteinExistence type="predicted"/>
<dbReference type="InterPro" id="IPR032631">
    <property type="entry name" value="P-type_ATPase_N"/>
</dbReference>
<keyword evidence="7" id="KW-1278">Translocase</keyword>
<evidence type="ECO:0000256" key="7">
    <source>
        <dbReference type="ARBA" id="ARBA00022967"/>
    </source>
</evidence>
<dbReference type="PANTHER" id="PTHR24092">
    <property type="entry name" value="PROBABLE PHOSPHOLIPID-TRANSPORTING ATPASE"/>
    <property type="match status" value="1"/>
</dbReference>
<evidence type="ECO:0000256" key="5">
    <source>
        <dbReference type="ARBA" id="ARBA00022723"/>
    </source>
</evidence>
<evidence type="ECO:0000256" key="11">
    <source>
        <dbReference type="SAM" id="Phobius"/>
    </source>
</evidence>
<dbReference type="Proteomes" id="UP001363151">
    <property type="component" value="Unassembled WGS sequence"/>
</dbReference>
<feature type="compositionally biased region" description="Low complexity" evidence="10">
    <location>
        <begin position="541"/>
        <end position="550"/>
    </location>
</feature>
<dbReference type="Gene3D" id="3.40.50.1000">
    <property type="entry name" value="HAD superfamily/HAD-like"/>
    <property type="match status" value="1"/>
</dbReference>
<evidence type="ECO:0000256" key="4">
    <source>
        <dbReference type="ARBA" id="ARBA00022692"/>
    </source>
</evidence>
<comment type="subcellular location">
    <subcellularLocation>
        <location evidence="2">Endomembrane system</location>
    </subcellularLocation>
    <subcellularLocation>
        <location evidence="1">Membrane</location>
        <topology evidence="1">Multi-pass membrane protein</topology>
    </subcellularLocation>
</comment>
<evidence type="ECO:0000256" key="1">
    <source>
        <dbReference type="ARBA" id="ARBA00004141"/>
    </source>
</evidence>
<dbReference type="Pfam" id="PF16209">
    <property type="entry name" value="PhoLip_ATPase_N"/>
    <property type="match status" value="1"/>
</dbReference>
<dbReference type="InterPro" id="IPR036412">
    <property type="entry name" value="HAD-like_sf"/>
</dbReference>
<gene>
    <name evidence="14" type="ORF">SO694_00156028</name>
</gene>
<dbReference type="InterPro" id="IPR008250">
    <property type="entry name" value="ATPase_P-typ_transduc_dom_A_sf"/>
</dbReference>
<evidence type="ECO:0000259" key="12">
    <source>
        <dbReference type="Pfam" id="PF16209"/>
    </source>
</evidence>
<evidence type="ECO:0000256" key="8">
    <source>
        <dbReference type="ARBA" id="ARBA00022989"/>
    </source>
</evidence>
<dbReference type="SUPFAM" id="SSF56784">
    <property type="entry name" value="HAD-like"/>
    <property type="match status" value="1"/>
</dbReference>
<evidence type="ECO:0000256" key="10">
    <source>
        <dbReference type="SAM" id="MobiDB-lite"/>
    </source>
</evidence>
<name>A0ABR1G0P2_AURAN</name>
<dbReference type="PANTHER" id="PTHR24092:SF180">
    <property type="entry name" value="PHOSPHOLIPID-TRANSPORTING ATPASE DNF1-RELATED"/>
    <property type="match status" value="1"/>
</dbReference>
<evidence type="ECO:0000256" key="3">
    <source>
        <dbReference type="ARBA" id="ARBA00022448"/>
    </source>
</evidence>
<dbReference type="Gene3D" id="3.40.1110.10">
    <property type="entry name" value="Calcium-transporting ATPase, cytoplasmic domain N"/>
    <property type="match status" value="1"/>
</dbReference>
<keyword evidence="9 11" id="KW-0472">Membrane</keyword>
<evidence type="ECO:0000256" key="9">
    <source>
        <dbReference type="ARBA" id="ARBA00023136"/>
    </source>
</evidence>
<dbReference type="NCBIfam" id="TIGR01494">
    <property type="entry name" value="ATPase_P-type"/>
    <property type="match status" value="1"/>
</dbReference>
<feature type="domain" description="P-type ATPase N-terminal" evidence="12">
    <location>
        <begin position="22"/>
        <end position="77"/>
    </location>
</feature>
<dbReference type="Gene3D" id="2.70.150.10">
    <property type="entry name" value="Calcium-transporting ATPase, cytoplasmic transduction domain A"/>
    <property type="match status" value="1"/>
</dbReference>
<keyword evidence="5" id="KW-0479">Metal-binding</keyword>
<dbReference type="InterPro" id="IPR044492">
    <property type="entry name" value="P_typ_ATPase_HD_dom"/>
</dbReference>
<dbReference type="EMBL" id="JBBJCI010000150">
    <property type="protein sequence ID" value="KAK7242085.1"/>
    <property type="molecule type" value="Genomic_DNA"/>
</dbReference>
<dbReference type="Pfam" id="PF16212">
    <property type="entry name" value="PhoLip_ATPase_C"/>
    <property type="match status" value="1"/>
</dbReference>
<keyword evidence="4 11" id="KW-0812">Transmembrane</keyword>
<keyword evidence="8 11" id="KW-1133">Transmembrane helix</keyword>
<dbReference type="SFLD" id="SFLDF00027">
    <property type="entry name" value="p-type_atpase"/>
    <property type="match status" value="1"/>
</dbReference>
<keyword evidence="15" id="KW-1185">Reference proteome</keyword>
<dbReference type="SFLD" id="SFLDG00002">
    <property type="entry name" value="C1.7:_P-type_atpase_like"/>
    <property type="match status" value="1"/>
</dbReference>
<feature type="transmembrane region" description="Helical" evidence="11">
    <location>
        <begin position="305"/>
        <end position="328"/>
    </location>
</feature>